<evidence type="ECO:0000313" key="1">
    <source>
        <dbReference type="EMBL" id="KAF0707641.1"/>
    </source>
</evidence>
<dbReference type="EMBL" id="VJMI01019319">
    <property type="protein sequence ID" value="KAF0707641.1"/>
    <property type="molecule type" value="Genomic_DNA"/>
</dbReference>
<dbReference type="AlphaFoldDB" id="A0A6A4ZB11"/>
<proteinExistence type="predicted"/>
<dbReference type="PANTHER" id="PTHR47169">
    <property type="entry name" value="OS01G0541250 PROTEIN"/>
    <property type="match status" value="1"/>
</dbReference>
<dbReference type="VEuPathDB" id="FungiDB:H257_18604"/>
<accession>A0A6A4ZB11</accession>
<dbReference type="Proteomes" id="UP000469452">
    <property type="component" value="Unassembled WGS sequence"/>
</dbReference>
<dbReference type="Gene3D" id="3.30.420.10">
    <property type="entry name" value="Ribonuclease H-like superfamily/Ribonuclease H"/>
    <property type="match status" value="1"/>
</dbReference>
<gene>
    <name evidence="1" type="ORF">AaE_013517</name>
</gene>
<name>A0A6A4ZB11_APHAT</name>
<protein>
    <submittedName>
        <fullName evidence="1">Uncharacterized protein</fullName>
    </submittedName>
</protein>
<dbReference type="InterPro" id="IPR036397">
    <property type="entry name" value="RNaseH_sf"/>
</dbReference>
<organism evidence="1 2">
    <name type="scientific">Aphanomyces astaci</name>
    <name type="common">Crayfish plague agent</name>
    <dbReference type="NCBI Taxonomy" id="112090"/>
    <lineage>
        <taxon>Eukaryota</taxon>
        <taxon>Sar</taxon>
        <taxon>Stramenopiles</taxon>
        <taxon>Oomycota</taxon>
        <taxon>Saprolegniomycetes</taxon>
        <taxon>Saprolegniales</taxon>
        <taxon>Verrucalvaceae</taxon>
        <taxon>Aphanomyces</taxon>
    </lineage>
</organism>
<evidence type="ECO:0000313" key="2">
    <source>
        <dbReference type="Proteomes" id="UP000469452"/>
    </source>
</evidence>
<comment type="caution">
    <text evidence="1">The sequence shown here is derived from an EMBL/GenBank/DDBJ whole genome shotgun (WGS) entry which is preliminary data.</text>
</comment>
<sequence length="225" mass="25786">MAVQGVDMYARQTLWALSAHSGIPKTTLVQHMQDETILRAMFCYVRPHLTDTNAVTRMTHAMSFLQPTSSEDQVFADMNSYDEKWFFLTKVKRNFYGYADEVVPASRVKSKRYITKVTFLVDVARPRYDCHKKAMFDGKIGIWPFLVQLPAQGNCKNRASGTMLTVPQSVASDIYRCVTILDNVIKEKMPRHPGRYDPSAAGQCEPPQLRDFEDAFGTRCKRNYH</sequence>
<dbReference type="GO" id="GO:0003676">
    <property type="term" value="F:nucleic acid binding"/>
    <property type="evidence" value="ECO:0007669"/>
    <property type="project" value="InterPro"/>
</dbReference>
<reference evidence="1 2" key="1">
    <citation type="submission" date="2019-06" db="EMBL/GenBank/DDBJ databases">
        <title>Genomics analysis of Aphanomyces spp. identifies a new class of oomycete effector associated with host adaptation.</title>
        <authorList>
            <person name="Gaulin E."/>
        </authorList>
    </citation>
    <scope>NUCLEOTIDE SEQUENCE [LARGE SCALE GENOMIC DNA]</scope>
    <source>
        <strain evidence="1 2">E</strain>
    </source>
</reference>